<name>A0A382HV83_9ZZZZ</name>
<gene>
    <name evidence="1" type="ORF">METZ01_LOCUS244052</name>
</gene>
<evidence type="ECO:0000313" key="1">
    <source>
        <dbReference type="EMBL" id="SVB91198.1"/>
    </source>
</evidence>
<feature type="non-terminal residue" evidence="1">
    <location>
        <position position="1"/>
    </location>
</feature>
<dbReference type="EMBL" id="UINC01063497">
    <property type="protein sequence ID" value="SVB91198.1"/>
    <property type="molecule type" value="Genomic_DNA"/>
</dbReference>
<sequence>PPELPNRHVGLFYKAQNICIKLEGLFLVGDEHTA</sequence>
<reference evidence="1" key="1">
    <citation type="submission" date="2018-05" db="EMBL/GenBank/DDBJ databases">
        <authorList>
            <person name="Lanie J.A."/>
            <person name="Ng W.-L."/>
            <person name="Kazmierczak K.M."/>
            <person name="Andrzejewski T.M."/>
            <person name="Davidsen T.M."/>
            <person name="Wayne K.J."/>
            <person name="Tettelin H."/>
            <person name="Glass J.I."/>
            <person name="Rusch D."/>
            <person name="Podicherti R."/>
            <person name="Tsui H.-C.T."/>
            <person name="Winkler M.E."/>
        </authorList>
    </citation>
    <scope>NUCLEOTIDE SEQUENCE</scope>
</reference>
<dbReference type="AlphaFoldDB" id="A0A382HV83"/>
<accession>A0A382HV83</accession>
<proteinExistence type="predicted"/>
<protein>
    <submittedName>
        <fullName evidence="1">Uncharacterized protein</fullName>
    </submittedName>
</protein>
<organism evidence="1">
    <name type="scientific">marine metagenome</name>
    <dbReference type="NCBI Taxonomy" id="408172"/>
    <lineage>
        <taxon>unclassified sequences</taxon>
        <taxon>metagenomes</taxon>
        <taxon>ecological metagenomes</taxon>
    </lineage>
</organism>